<feature type="region of interest" description="Disordered" evidence="1">
    <location>
        <begin position="53"/>
        <end position="94"/>
    </location>
</feature>
<evidence type="ECO:0000256" key="2">
    <source>
        <dbReference type="SAM" id="Phobius"/>
    </source>
</evidence>
<name>A0A6C0ERP8_9ZZZZ</name>
<feature type="transmembrane region" description="Helical" evidence="2">
    <location>
        <begin position="6"/>
        <end position="27"/>
    </location>
</feature>
<keyword evidence="2" id="KW-0812">Transmembrane</keyword>
<evidence type="ECO:0008006" key="4">
    <source>
        <dbReference type="Google" id="ProtNLM"/>
    </source>
</evidence>
<evidence type="ECO:0000256" key="1">
    <source>
        <dbReference type="SAM" id="MobiDB-lite"/>
    </source>
</evidence>
<evidence type="ECO:0000313" key="3">
    <source>
        <dbReference type="EMBL" id="QHT30970.1"/>
    </source>
</evidence>
<reference evidence="3" key="1">
    <citation type="journal article" date="2020" name="Nature">
        <title>Giant virus diversity and host interactions through global metagenomics.</title>
        <authorList>
            <person name="Schulz F."/>
            <person name="Roux S."/>
            <person name="Paez-Espino D."/>
            <person name="Jungbluth S."/>
            <person name="Walsh D.A."/>
            <person name="Denef V.J."/>
            <person name="McMahon K.D."/>
            <person name="Konstantinidis K.T."/>
            <person name="Eloe-Fadrosh E.A."/>
            <person name="Kyrpides N.C."/>
            <person name="Woyke T."/>
        </authorList>
    </citation>
    <scope>NUCLEOTIDE SEQUENCE</scope>
    <source>
        <strain evidence="3">GVMAG-M-3300009151-50</strain>
    </source>
</reference>
<protein>
    <recommendedName>
        <fullName evidence="4">HeH/LEM domain-containing protein</fullName>
    </recommendedName>
</protein>
<accession>A0A6C0ERP8</accession>
<keyword evidence="2" id="KW-0472">Membrane</keyword>
<dbReference type="EMBL" id="MN738914">
    <property type="protein sequence ID" value="QHT30970.1"/>
    <property type="molecule type" value="Genomic_DNA"/>
</dbReference>
<feature type="compositionally biased region" description="Acidic residues" evidence="1">
    <location>
        <begin position="55"/>
        <end position="69"/>
    </location>
</feature>
<dbReference type="AlphaFoldDB" id="A0A6C0ERP8"/>
<sequence>MELTYATIVVLASLIFVLSGMVGYLYWQQTRILQNLGSLAMALSAHIESTRQEVVYEEPPVEEEEESDDDRVSVKESLEVVEGPPSQDDIDDLPDKTSAQLRELLSKKGIPFGKRDSKSVLIQLLKATS</sequence>
<organism evidence="3">
    <name type="scientific">viral metagenome</name>
    <dbReference type="NCBI Taxonomy" id="1070528"/>
    <lineage>
        <taxon>unclassified sequences</taxon>
        <taxon>metagenomes</taxon>
        <taxon>organismal metagenomes</taxon>
    </lineage>
</organism>
<proteinExistence type="predicted"/>
<keyword evidence="2" id="KW-1133">Transmembrane helix</keyword>